<keyword evidence="7 8" id="KW-0501">Molybdenum cofactor biosynthesis</keyword>
<comment type="subunit">
    <text evidence="8">Monomer.</text>
</comment>
<gene>
    <name evidence="8 10" type="primary">mobA</name>
    <name evidence="11" type="synonym">mobA_1</name>
    <name evidence="12" type="synonym">mobA_2</name>
    <name evidence="10" type="ORF">CRN84_02810</name>
    <name evidence="11" type="ORF">NCTC12282_00011</name>
    <name evidence="12" type="ORF">NCTC12282_01135</name>
</gene>
<keyword evidence="2 8" id="KW-0808">Transferase</keyword>
<feature type="binding site" evidence="8">
    <location>
        <position position="100"/>
    </location>
    <ligand>
        <name>GTP</name>
        <dbReference type="ChEBI" id="CHEBI:37565"/>
    </ligand>
</feature>
<feature type="binding site" evidence="8">
    <location>
        <begin position="11"/>
        <end position="13"/>
    </location>
    <ligand>
        <name>GTP</name>
        <dbReference type="ChEBI" id="CHEBI:37565"/>
    </ligand>
</feature>
<dbReference type="OrthoDB" id="9788394at2"/>
<dbReference type="NCBIfam" id="TIGR02665">
    <property type="entry name" value="molyb_mobA"/>
    <property type="match status" value="1"/>
</dbReference>
<dbReference type="EC" id="2.7.7.77" evidence="8"/>
<comment type="catalytic activity">
    <reaction evidence="8">
        <text>Mo-molybdopterin + GTP + H(+) = Mo-molybdopterin guanine dinucleotide + diphosphate</text>
        <dbReference type="Rhea" id="RHEA:34243"/>
        <dbReference type="ChEBI" id="CHEBI:15378"/>
        <dbReference type="ChEBI" id="CHEBI:33019"/>
        <dbReference type="ChEBI" id="CHEBI:37565"/>
        <dbReference type="ChEBI" id="CHEBI:71302"/>
        <dbReference type="ChEBI" id="CHEBI:71310"/>
        <dbReference type="EC" id="2.7.7.77"/>
    </reaction>
</comment>
<dbReference type="GO" id="GO:1902758">
    <property type="term" value="P:bis(molybdopterin guanine dinucleotide)molybdenum biosynthetic process"/>
    <property type="evidence" value="ECO:0007669"/>
    <property type="project" value="TreeGrafter"/>
</dbReference>
<reference evidence="10" key="2">
    <citation type="submission" date="2017-09" db="EMBL/GenBank/DDBJ databases">
        <title>FDA dAtabase for Regulatory Grade micrObial Sequences (FDA-ARGOS): Supporting development and validation of Infectious Disease Dx tests.</title>
        <authorList>
            <person name="Minogue T."/>
            <person name="Wolcott M."/>
            <person name="Wasieloski L."/>
            <person name="Aguilar W."/>
            <person name="Moore D."/>
            <person name="Tallon L.J."/>
            <person name="Sadzewicz L."/>
            <person name="Ott S."/>
            <person name="Zhao X."/>
            <person name="Nagaraj S."/>
            <person name="Vavikolanu K."/>
            <person name="Aluvathingal J."/>
            <person name="Nadendla S."/>
            <person name="Sichtig H."/>
        </authorList>
    </citation>
    <scope>NUCLEOTIDE SEQUENCE</scope>
    <source>
        <strain evidence="10">FDAARGOS_387</strain>
    </source>
</reference>
<feature type="domain" description="MobA-like NTP transferase" evidence="9">
    <location>
        <begin position="8"/>
        <end position="162"/>
    </location>
</feature>
<dbReference type="GO" id="GO:0005525">
    <property type="term" value="F:GTP binding"/>
    <property type="evidence" value="ECO:0007669"/>
    <property type="project" value="UniProtKB-UniRule"/>
</dbReference>
<keyword evidence="3 8" id="KW-0479">Metal-binding</keyword>
<proteinExistence type="inferred from homology"/>
<organism evidence="10 13">
    <name type="scientific">Budvicia aquatica</name>
    <dbReference type="NCBI Taxonomy" id="82979"/>
    <lineage>
        <taxon>Bacteria</taxon>
        <taxon>Pseudomonadati</taxon>
        <taxon>Pseudomonadota</taxon>
        <taxon>Gammaproteobacteria</taxon>
        <taxon>Enterobacterales</taxon>
        <taxon>Budviciaceae</taxon>
        <taxon>Budvicia</taxon>
    </lineage>
</organism>
<dbReference type="CDD" id="cd02503">
    <property type="entry name" value="MobA"/>
    <property type="match status" value="1"/>
</dbReference>
<evidence type="ECO:0000313" key="14">
    <source>
        <dbReference type="Proteomes" id="UP000373449"/>
    </source>
</evidence>
<dbReference type="PANTHER" id="PTHR19136">
    <property type="entry name" value="MOLYBDENUM COFACTOR GUANYLYLTRANSFERASE"/>
    <property type="match status" value="1"/>
</dbReference>
<comment type="similarity">
    <text evidence="8">Belongs to the MobA family.</text>
</comment>
<evidence type="ECO:0000313" key="11">
    <source>
        <dbReference type="EMBL" id="VFS45139.1"/>
    </source>
</evidence>
<dbReference type="STRING" id="1111728.GCA_000427805_02414"/>
<dbReference type="GO" id="GO:0061603">
    <property type="term" value="F:molybdenum cofactor guanylyltransferase activity"/>
    <property type="evidence" value="ECO:0007669"/>
    <property type="project" value="UniProtKB-EC"/>
</dbReference>
<dbReference type="EMBL" id="CAADJA010000002">
    <property type="protein sequence ID" value="VFS46244.1"/>
    <property type="molecule type" value="Genomic_DNA"/>
</dbReference>
<dbReference type="HAMAP" id="MF_00316">
    <property type="entry name" value="MobA"/>
    <property type="match status" value="1"/>
</dbReference>
<dbReference type="InterPro" id="IPR029044">
    <property type="entry name" value="Nucleotide-diphossugar_trans"/>
</dbReference>
<evidence type="ECO:0000256" key="2">
    <source>
        <dbReference type="ARBA" id="ARBA00022679"/>
    </source>
</evidence>
<evidence type="ECO:0000259" key="9">
    <source>
        <dbReference type="Pfam" id="PF12804"/>
    </source>
</evidence>
<comment type="function">
    <text evidence="8">Transfers a GMP moiety from GTP to Mo-molybdopterin (Mo-MPT) cofactor (Moco or molybdenum cofactor) to form Mo-molybdopterin guanine dinucleotide (Mo-MGD) cofactor.</text>
</comment>
<evidence type="ECO:0000313" key="10">
    <source>
        <dbReference type="EMBL" id="PHI28344.1"/>
    </source>
</evidence>
<keyword evidence="5 8" id="KW-0460">Magnesium</keyword>
<dbReference type="SUPFAM" id="SSF53448">
    <property type="entry name" value="Nucleotide-diphospho-sugar transferases"/>
    <property type="match status" value="1"/>
</dbReference>
<feature type="binding site" evidence="8">
    <location>
        <position position="24"/>
    </location>
    <ligand>
        <name>GTP</name>
        <dbReference type="ChEBI" id="CHEBI:37565"/>
    </ligand>
</feature>
<dbReference type="GO" id="GO:0005737">
    <property type="term" value="C:cytoplasm"/>
    <property type="evidence" value="ECO:0007669"/>
    <property type="project" value="UniProtKB-SubCell"/>
</dbReference>
<evidence type="ECO:0000256" key="6">
    <source>
        <dbReference type="ARBA" id="ARBA00023134"/>
    </source>
</evidence>
<reference evidence="13" key="1">
    <citation type="submission" date="2017-09" db="EMBL/GenBank/DDBJ databases">
        <title>FDA dAtabase for Regulatory Grade micrObial Sequences (FDA-ARGOS): Supporting development and validation of Infectious Disease Dx tests.</title>
        <authorList>
            <person name="Minogue T."/>
            <person name="Wolcott M."/>
            <person name="Wasieloski L."/>
            <person name="Aguilar W."/>
            <person name="Moore D."/>
            <person name="Tallon L."/>
            <person name="Sadzewicz L."/>
            <person name="Ott S."/>
            <person name="Zhao X."/>
            <person name="Nagaraj S."/>
            <person name="Vavikolanu K."/>
            <person name="Aluvathingal J."/>
            <person name="Nadendla S."/>
            <person name="Sichtig H."/>
        </authorList>
    </citation>
    <scope>NUCLEOTIDE SEQUENCE [LARGE SCALE GENOMIC DNA]</scope>
    <source>
        <strain evidence="13">FDAARGOS_387</strain>
    </source>
</reference>
<keyword evidence="1 8" id="KW-0963">Cytoplasm</keyword>
<comment type="caution">
    <text evidence="8">Lacks conserved residue(s) required for the propagation of feature annotation.</text>
</comment>
<comment type="domain">
    <text evidence="8">The N-terminal domain determines nucleotide recognition and specific binding, while the C-terminal domain determines the specific binding to the target protein.</text>
</comment>
<dbReference type="Pfam" id="PF12804">
    <property type="entry name" value="NTP_transf_3"/>
    <property type="match status" value="1"/>
</dbReference>
<feature type="binding site" evidence="8">
    <location>
        <position position="70"/>
    </location>
    <ligand>
        <name>GTP</name>
        <dbReference type="ChEBI" id="CHEBI:37565"/>
    </ligand>
</feature>
<evidence type="ECO:0000256" key="1">
    <source>
        <dbReference type="ARBA" id="ARBA00022490"/>
    </source>
</evidence>
<reference evidence="11 14" key="3">
    <citation type="submission" date="2019-03" db="EMBL/GenBank/DDBJ databases">
        <authorList>
            <consortium name="Pathogen Informatics"/>
        </authorList>
    </citation>
    <scope>NUCLEOTIDE SEQUENCE [LARGE SCALE GENOMIC DNA]</scope>
    <source>
        <strain evidence="11 14">NCTC12282</strain>
    </source>
</reference>
<dbReference type="EMBL" id="CAADJA010000001">
    <property type="protein sequence ID" value="VFS45139.1"/>
    <property type="molecule type" value="Genomic_DNA"/>
</dbReference>
<keyword evidence="4 8" id="KW-0547">Nucleotide-binding</keyword>
<dbReference type="PANTHER" id="PTHR19136:SF81">
    <property type="entry name" value="MOLYBDENUM COFACTOR GUANYLYLTRANSFERASE"/>
    <property type="match status" value="1"/>
</dbReference>
<dbReference type="InterPro" id="IPR013482">
    <property type="entry name" value="Molybde_CF_guanTrfase"/>
</dbReference>
<feature type="binding site" evidence="8">
    <location>
        <position position="100"/>
    </location>
    <ligand>
        <name>Mg(2+)</name>
        <dbReference type="ChEBI" id="CHEBI:18420"/>
    </ligand>
</feature>
<dbReference type="InterPro" id="IPR025877">
    <property type="entry name" value="MobA-like_NTP_Trfase"/>
</dbReference>
<evidence type="ECO:0000256" key="8">
    <source>
        <dbReference type="HAMAP-Rule" id="MF_00316"/>
    </source>
</evidence>
<dbReference type="AlphaFoldDB" id="A0A2C6DHV3"/>
<dbReference type="GO" id="GO:0046872">
    <property type="term" value="F:metal ion binding"/>
    <property type="evidence" value="ECO:0007669"/>
    <property type="project" value="UniProtKB-KW"/>
</dbReference>
<comment type="cofactor">
    <cofactor evidence="8">
        <name>Mg(2+)</name>
        <dbReference type="ChEBI" id="CHEBI:18420"/>
    </cofactor>
</comment>
<name>A0A2C6DHV3_9GAMM</name>
<evidence type="ECO:0000313" key="13">
    <source>
        <dbReference type="Proteomes" id="UP000224974"/>
    </source>
</evidence>
<protein>
    <recommendedName>
        <fullName evidence="8">Molybdenum cofactor guanylyltransferase</fullName>
        <shortName evidence="8">MoCo guanylyltransferase</shortName>
        <ecNumber evidence="8">2.7.7.77</ecNumber>
    </recommendedName>
    <alternativeName>
        <fullName evidence="8">GTP:molybdopterin guanylyltransferase</fullName>
    </alternativeName>
    <alternativeName>
        <fullName evidence="8">Mo-MPT guanylyltransferase</fullName>
    </alternativeName>
    <alternativeName>
        <fullName evidence="8">Molybdopterin guanylyltransferase</fullName>
    </alternativeName>
    <alternativeName>
        <fullName evidence="8">Molybdopterin-guanine dinucleotide synthase</fullName>
        <shortName evidence="8">MGD synthase</shortName>
    </alternativeName>
</protein>
<keyword evidence="13" id="KW-1185">Reference proteome</keyword>
<dbReference type="EMBL" id="PDDX01000001">
    <property type="protein sequence ID" value="PHI28344.1"/>
    <property type="molecule type" value="Genomic_DNA"/>
</dbReference>
<comment type="subcellular location">
    <subcellularLocation>
        <location evidence="8">Cytoplasm</location>
    </subcellularLocation>
</comment>
<sequence length="193" mass="21363">MPIPPLTGAILSGGQATRMGGTDKGLVKVNGVPLYQHVLARLRPQVSHIIISANRNIEEYQKSGYPVFSDSMDGFNGPLAGILTALENSNTDWVLFSPCDTPLIPDDLADRLWNNRGNQLAAYADDGHRAHPTLALLHTDLITPLRRYLLGGDRKLMIFLSQQKATPVDFQNSPDAFRNINTLDECNNWNEQK</sequence>
<keyword evidence="10" id="KW-0548">Nucleotidyltransferase</keyword>
<dbReference type="Proteomes" id="UP000224974">
    <property type="component" value="Unassembled WGS sequence"/>
</dbReference>
<accession>A0A2C6DHV3</accession>
<keyword evidence="6 8" id="KW-0342">GTP-binding</keyword>
<evidence type="ECO:0000256" key="7">
    <source>
        <dbReference type="ARBA" id="ARBA00023150"/>
    </source>
</evidence>
<evidence type="ECO:0000313" key="12">
    <source>
        <dbReference type="EMBL" id="VFS46244.1"/>
    </source>
</evidence>
<evidence type="ECO:0000256" key="5">
    <source>
        <dbReference type="ARBA" id="ARBA00022842"/>
    </source>
</evidence>
<evidence type="ECO:0000256" key="3">
    <source>
        <dbReference type="ARBA" id="ARBA00022723"/>
    </source>
</evidence>
<dbReference type="Gene3D" id="3.90.550.10">
    <property type="entry name" value="Spore Coat Polysaccharide Biosynthesis Protein SpsA, Chain A"/>
    <property type="match status" value="1"/>
</dbReference>
<evidence type="ECO:0000256" key="4">
    <source>
        <dbReference type="ARBA" id="ARBA00022741"/>
    </source>
</evidence>
<dbReference type="Proteomes" id="UP000373449">
    <property type="component" value="Unassembled WGS sequence"/>
</dbReference>
<dbReference type="RefSeq" id="WP_029095111.1">
    <property type="nucleotide sequence ID" value="NZ_BRLG01000015.1"/>
</dbReference>